<evidence type="ECO:0000256" key="1">
    <source>
        <dbReference type="SAM" id="MobiDB-lite"/>
    </source>
</evidence>
<dbReference type="EMBL" id="BNCO01000024">
    <property type="protein sequence ID" value="GIL56405.1"/>
    <property type="molecule type" value="Genomic_DNA"/>
</dbReference>
<feature type="compositionally biased region" description="Basic residues" evidence="1">
    <location>
        <begin position="163"/>
        <end position="175"/>
    </location>
</feature>
<organism evidence="2 3">
    <name type="scientific">Volvox africanus</name>
    <dbReference type="NCBI Taxonomy" id="51714"/>
    <lineage>
        <taxon>Eukaryota</taxon>
        <taxon>Viridiplantae</taxon>
        <taxon>Chlorophyta</taxon>
        <taxon>core chlorophytes</taxon>
        <taxon>Chlorophyceae</taxon>
        <taxon>CS clade</taxon>
        <taxon>Chlamydomonadales</taxon>
        <taxon>Volvocaceae</taxon>
        <taxon>Volvox</taxon>
    </lineage>
</organism>
<gene>
    <name evidence="2" type="ORF">Vafri_11768</name>
</gene>
<keyword evidence="3" id="KW-1185">Reference proteome</keyword>
<feature type="region of interest" description="Disordered" evidence="1">
    <location>
        <begin position="127"/>
        <end position="185"/>
    </location>
</feature>
<accession>A0A8J4F0Z0</accession>
<feature type="compositionally biased region" description="Pro residues" evidence="1">
    <location>
        <begin position="131"/>
        <end position="145"/>
    </location>
</feature>
<feature type="compositionally biased region" description="Pro residues" evidence="1">
    <location>
        <begin position="176"/>
        <end position="185"/>
    </location>
</feature>
<reference evidence="2" key="1">
    <citation type="journal article" date="2021" name="Proc. Natl. Acad. Sci. U.S.A.">
        <title>Three genomes in the algal genus Volvox reveal the fate of a haploid sex-determining region after a transition to homothallism.</title>
        <authorList>
            <person name="Yamamoto K."/>
            <person name="Hamaji T."/>
            <person name="Kawai-Toyooka H."/>
            <person name="Matsuzaki R."/>
            <person name="Takahashi F."/>
            <person name="Nishimura Y."/>
            <person name="Kawachi M."/>
            <person name="Noguchi H."/>
            <person name="Minakuchi Y."/>
            <person name="Umen J.G."/>
            <person name="Toyoda A."/>
            <person name="Nozaki H."/>
        </authorList>
    </citation>
    <scope>NUCLEOTIDE SEQUENCE</scope>
    <source>
        <strain evidence="2">NIES-3780</strain>
    </source>
</reference>
<proteinExistence type="predicted"/>
<name>A0A8J4F0Z0_9CHLO</name>
<dbReference type="Proteomes" id="UP000747399">
    <property type="component" value="Unassembled WGS sequence"/>
</dbReference>
<sequence>MYGMSCLSMWLRTFTRRNRSTRVSNRVSRIIRLLVPFFPTTPPLTLLLICPPNIPPSVYPNPDGSNTVERVRLSSLPAGSELEIRVSAVFLPSLGLEPNTPQRWAVAVVGHFEGLLRSELNPAWLRLGSIPPSPQPPSPPAPPRAKAPRAPLKKKSPPPPVSRPRKPPPRPKPPPRMKLPPRSPN</sequence>
<dbReference type="AlphaFoldDB" id="A0A8J4F0Z0"/>
<protein>
    <submittedName>
        <fullName evidence="2">Uncharacterized protein</fullName>
    </submittedName>
</protein>
<comment type="caution">
    <text evidence="2">The sequence shown here is derived from an EMBL/GenBank/DDBJ whole genome shotgun (WGS) entry which is preliminary data.</text>
</comment>
<evidence type="ECO:0000313" key="2">
    <source>
        <dbReference type="EMBL" id="GIL56405.1"/>
    </source>
</evidence>
<evidence type="ECO:0000313" key="3">
    <source>
        <dbReference type="Proteomes" id="UP000747399"/>
    </source>
</evidence>